<gene>
    <name evidence="2" type="ORF">PAM7066_01041</name>
</gene>
<dbReference type="GO" id="GO:0016747">
    <property type="term" value="F:acyltransferase activity, transferring groups other than amino-acyl groups"/>
    <property type="evidence" value="ECO:0007669"/>
    <property type="project" value="InterPro"/>
</dbReference>
<feature type="domain" description="N-acetyltransferase" evidence="1">
    <location>
        <begin position="15"/>
        <end position="171"/>
    </location>
</feature>
<sequence>MSVAAAIPRLEVGDLVLRAPAASDLDAHAAFRASDRSRHVGGPWPDRASAWHHLCGAAGQWVLRGYGRWIVADRATDAPLGLVGLHHPDEWPEPEIGWSVYAGAEGRGIAFAAAAAARAYAYDTLGWRTVMSAVAPENTRSMNLAARMGCKPDGSFQFNGTDVAIMRHPGPEALQ</sequence>
<dbReference type="Gene3D" id="3.40.630.30">
    <property type="match status" value="1"/>
</dbReference>
<dbReference type="InterPro" id="IPR051531">
    <property type="entry name" value="N-acetyltransferase"/>
</dbReference>
<keyword evidence="3" id="KW-1185">Reference proteome</keyword>
<protein>
    <recommendedName>
        <fullName evidence="1">N-acetyltransferase domain-containing protein</fullName>
    </recommendedName>
</protein>
<evidence type="ECO:0000259" key="1">
    <source>
        <dbReference type="PROSITE" id="PS51186"/>
    </source>
</evidence>
<organism evidence="2 3">
    <name type="scientific">Palleronia marisminoris</name>
    <dbReference type="NCBI Taxonomy" id="315423"/>
    <lineage>
        <taxon>Bacteria</taxon>
        <taxon>Pseudomonadati</taxon>
        <taxon>Pseudomonadota</taxon>
        <taxon>Alphaproteobacteria</taxon>
        <taxon>Rhodobacterales</taxon>
        <taxon>Roseobacteraceae</taxon>
        <taxon>Palleronia</taxon>
    </lineage>
</organism>
<dbReference type="PANTHER" id="PTHR43792">
    <property type="entry name" value="GNAT FAMILY, PUTATIVE (AFU_ORTHOLOGUE AFUA_3G00765)-RELATED-RELATED"/>
    <property type="match status" value="1"/>
</dbReference>
<proteinExistence type="predicted"/>
<dbReference type="Proteomes" id="UP000193870">
    <property type="component" value="Unassembled WGS sequence"/>
</dbReference>
<dbReference type="AlphaFoldDB" id="A0A1Y5RZT8"/>
<dbReference type="PANTHER" id="PTHR43792:SF1">
    <property type="entry name" value="N-ACETYLTRANSFERASE DOMAIN-CONTAINING PROTEIN"/>
    <property type="match status" value="1"/>
</dbReference>
<dbReference type="SUPFAM" id="SSF55729">
    <property type="entry name" value="Acyl-CoA N-acyltransferases (Nat)"/>
    <property type="match status" value="1"/>
</dbReference>
<dbReference type="InterPro" id="IPR016181">
    <property type="entry name" value="Acyl_CoA_acyltransferase"/>
</dbReference>
<accession>A0A1Y5RZT8</accession>
<dbReference type="STRING" id="315423.SAMN04488020_102240"/>
<dbReference type="RefSeq" id="WP_245749589.1">
    <property type="nucleotide sequence ID" value="NZ_FOPF01000002.1"/>
</dbReference>
<evidence type="ECO:0000313" key="3">
    <source>
        <dbReference type="Proteomes" id="UP000193870"/>
    </source>
</evidence>
<dbReference type="PROSITE" id="PS51186">
    <property type="entry name" value="GNAT"/>
    <property type="match status" value="1"/>
</dbReference>
<evidence type="ECO:0000313" key="2">
    <source>
        <dbReference type="EMBL" id="SLN26738.1"/>
    </source>
</evidence>
<dbReference type="Pfam" id="PF13302">
    <property type="entry name" value="Acetyltransf_3"/>
    <property type="match status" value="1"/>
</dbReference>
<dbReference type="EMBL" id="FWFV01000002">
    <property type="protein sequence ID" value="SLN26738.1"/>
    <property type="molecule type" value="Genomic_DNA"/>
</dbReference>
<reference evidence="2 3" key="1">
    <citation type="submission" date="2017-03" db="EMBL/GenBank/DDBJ databases">
        <authorList>
            <person name="Afonso C.L."/>
            <person name="Miller P.J."/>
            <person name="Scott M.A."/>
            <person name="Spackman E."/>
            <person name="Goraichik I."/>
            <person name="Dimitrov K.M."/>
            <person name="Suarez D.L."/>
            <person name="Swayne D.E."/>
        </authorList>
    </citation>
    <scope>NUCLEOTIDE SEQUENCE [LARGE SCALE GENOMIC DNA]</scope>
    <source>
        <strain evidence="2 3">CECT 7066</strain>
    </source>
</reference>
<dbReference type="InterPro" id="IPR000182">
    <property type="entry name" value="GNAT_dom"/>
</dbReference>
<name>A0A1Y5RZT8_9RHOB</name>